<evidence type="ECO:0000313" key="2">
    <source>
        <dbReference type="EMBL" id="EAP86273.1"/>
    </source>
</evidence>
<dbReference type="Proteomes" id="UP000002297">
    <property type="component" value="Chromosome"/>
</dbReference>
<gene>
    <name evidence="2" type="ordered locus">CA2559_09573</name>
</gene>
<name>A3U8Y7_CROAH</name>
<dbReference type="EMBL" id="CP002046">
    <property type="protein sequence ID" value="EAP86273.1"/>
    <property type="molecule type" value="Genomic_DNA"/>
</dbReference>
<proteinExistence type="predicted"/>
<dbReference type="eggNOG" id="ENOG5032S0H">
    <property type="taxonomic scope" value="Bacteria"/>
</dbReference>
<reference evidence="2 3" key="1">
    <citation type="journal article" date="2010" name="J. Bacteriol.">
        <title>The complete genome sequence of Croceibacter atlanticus HTCC2559T.</title>
        <authorList>
            <person name="Oh H.M."/>
            <person name="Kang I."/>
            <person name="Ferriera S."/>
            <person name="Giovannoni S.J."/>
            <person name="Cho J.C."/>
        </authorList>
    </citation>
    <scope>NUCLEOTIDE SEQUENCE [LARGE SCALE GENOMIC DNA]</scope>
    <source>
        <strain evidence="3">ATCC BAA-628 / HTCC2559 / KCTC 12090</strain>
    </source>
</reference>
<dbReference type="OrthoDB" id="1451701at2"/>
<dbReference type="KEGG" id="cat:CA2559_09573"/>
<dbReference type="GeneID" id="89453659"/>
<keyword evidence="3" id="KW-1185">Reference proteome</keyword>
<feature type="coiled-coil region" evidence="1">
    <location>
        <begin position="21"/>
        <end position="55"/>
    </location>
</feature>
<keyword evidence="1" id="KW-0175">Coiled coil</keyword>
<organism evidence="2 3">
    <name type="scientific">Croceibacter atlanticus (strain ATCC BAA-628 / JCM 21780 / CIP 108009 / IAM 15332 / KCTC 12090 / HTCC2559)</name>
    <dbReference type="NCBI Taxonomy" id="216432"/>
    <lineage>
        <taxon>Bacteria</taxon>
        <taxon>Pseudomonadati</taxon>
        <taxon>Bacteroidota</taxon>
        <taxon>Flavobacteriia</taxon>
        <taxon>Flavobacteriales</taxon>
        <taxon>Flavobacteriaceae</taxon>
        <taxon>Croceibacter</taxon>
    </lineage>
</organism>
<keyword evidence="2" id="KW-0378">Hydrolase</keyword>
<dbReference type="HOGENOM" id="CLU_137235_0_0_10"/>
<dbReference type="AlphaFoldDB" id="A3U8Y7"/>
<dbReference type="GO" id="GO:0016787">
    <property type="term" value="F:hydrolase activity"/>
    <property type="evidence" value="ECO:0007669"/>
    <property type="project" value="UniProtKB-KW"/>
</dbReference>
<evidence type="ECO:0000313" key="3">
    <source>
        <dbReference type="Proteomes" id="UP000002297"/>
    </source>
</evidence>
<sequence length="166" mass="19281">MRSRIFLYLFIFAVLYIIFQYANAKGVYENQESQIENLKLNVERYKSENDSLINVALESQKFTLSSNAYASEYFSERGVTPEEIEVLIEDAIIGRNKADADNDLVPYEGMEGFMRINSIKVINNKWILANFTDGTYWGDLLLDYYISEEGELTLTTKDQVLYPKYD</sequence>
<accession>A3U8Y7</accession>
<evidence type="ECO:0000256" key="1">
    <source>
        <dbReference type="SAM" id="Coils"/>
    </source>
</evidence>
<dbReference type="RefSeq" id="WP_013187658.1">
    <property type="nucleotide sequence ID" value="NC_014230.1"/>
</dbReference>
<protein>
    <submittedName>
        <fullName evidence="2">Putative hydrolase</fullName>
    </submittedName>
</protein>
<dbReference type="STRING" id="216432.CA2559_09573"/>